<dbReference type="Pfam" id="PF20431">
    <property type="entry name" value="E_motif"/>
    <property type="match status" value="1"/>
</dbReference>
<dbReference type="InterPro" id="IPR011990">
    <property type="entry name" value="TPR-like_helical_dom_sf"/>
</dbReference>
<proteinExistence type="inferred from homology"/>
<dbReference type="FunFam" id="1.25.40.10:FF:000344">
    <property type="entry name" value="Pentatricopeptide repeat-containing protein"/>
    <property type="match status" value="1"/>
</dbReference>
<comment type="similarity">
    <text evidence="1">Belongs to the PPR family. PCMP-H subfamily.</text>
</comment>
<dbReference type="InterPro" id="IPR046960">
    <property type="entry name" value="PPR_At4g14850-like_plant"/>
</dbReference>
<feature type="repeat" description="PPR" evidence="3">
    <location>
        <begin position="305"/>
        <end position="339"/>
    </location>
</feature>
<dbReference type="GO" id="GO:0008270">
    <property type="term" value="F:zinc ion binding"/>
    <property type="evidence" value="ECO:0007669"/>
    <property type="project" value="InterPro"/>
</dbReference>
<dbReference type="PANTHER" id="PTHR47926:SF408">
    <property type="entry name" value="DYW DOMAIN-CONTAINING PROTEIN"/>
    <property type="match status" value="1"/>
</dbReference>
<dbReference type="AlphaFoldDB" id="A0A7J6EX60"/>
<dbReference type="Gene3D" id="1.25.40.10">
    <property type="entry name" value="Tetratricopeptide repeat domain"/>
    <property type="match status" value="3"/>
</dbReference>
<dbReference type="GO" id="GO:0009451">
    <property type="term" value="P:RNA modification"/>
    <property type="evidence" value="ECO:0007669"/>
    <property type="project" value="InterPro"/>
</dbReference>
<keyword evidence="6" id="KW-1185">Reference proteome</keyword>
<reference evidence="5 6" key="1">
    <citation type="journal article" date="2020" name="bioRxiv">
        <title>Sequence and annotation of 42 cannabis genomes reveals extensive copy number variation in cannabinoid synthesis and pathogen resistance genes.</title>
        <authorList>
            <person name="Mckernan K.J."/>
            <person name="Helbert Y."/>
            <person name="Kane L.T."/>
            <person name="Ebling H."/>
            <person name="Zhang L."/>
            <person name="Liu B."/>
            <person name="Eaton Z."/>
            <person name="Mclaughlin S."/>
            <person name="Kingan S."/>
            <person name="Baybayan P."/>
            <person name="Concepcion G."/>
            <person name="Jordan M."/>
            <person name="Riva A."/>
            <person name="Barbazuk W."/>
            <person name="Harkins T."/>
        </authorList>
    </citation>
    <scope>NUCLEOTIDE SEQUENCE [LARGE SCALE GENOMIC DNA]</scope>
    <source>
        <strain evidence="6">cv. Jamaican Lion 4</strain>
        <tissue evidence="5">Leaf</tissue>
    </source>
</reference>
<dbReference type="Pfam" id="PF14432">
    <property type="entry name" value="DYW_deaminase"/>
    <property type="match status" value="1"/>
</dbReference>
<dbReference type="Proteomes" id="UP000583929">
    <property type="component" value="Unassembled WGS sequence"/>
</dbReference>
<feature type="repeat" description="PPR" evidence="3">
    <location>
        <begin position="201"/>
        <end position="231"/>
    </location>
</feature>
<evidence type="ECO:0000256" key="2">
    <source>
        <dbReference type="ARBA" id="ARBA00022737"/>
    </source>
</evidence>
<dbReference type="PROSITE" id="PS51375">
    <property type="entry name" value="PPR"/>
    <property type="match status" value="4"/>
</dbReference>
<evidence type="ECO:0000313" key="6">
    <source>
        <dbReference type="Proteomes" id="UP000583929"/>
    </source>
</evidence>
<feature type="repeat" description="PPR" evidence="3">
    <location>
        <begin position="273"/>
        <end position="303"/>
    </location>
</feature>
<dbReference type="GO" id="GO:0003723">
    <property type="term" value="F:RNA binding"/>
    <property type="evidence" value="ECO:0007669"/>
    <property type="project" value="InterPro"/>
</dbReference>
<name>A0A7J6EX60_CANSA</name>
<accession>A0A7J6EX60</accession>
<feature type="domain" description="DYW" evidence="4">
    <location>
        <begin position="520"/>
        <end position="612"/>
    </location>
</feature>
<dbReference type="InterPro" id="IPR002885">
    <property type="entry name" value="PPR_rpt"/>
</dbReference>
<dbReference type="InterPro" id="IPR046848">
    <property type="entry name" value="E_motif"/>
</dbReference>
<dbReference type="FunFam" id="1.25.40.10:FF:002536">
    <property type="entry name" value="Tetratricopeptide repeat (TPR)-like superfamily protein"/>
    <property type="match status" value="1"/>
</dbReference>
<sequence length="612" mass="68277">MKNAKRRVKALGKKKKGFEVLETVSHGGMAYLDTLLQRRSSLSLSHSHFKQLHSHLLTTGIFHLRPTSATKLIELIAISPSAADLSYALQIFPYIQFPSTNDWNAVLRGLAQSPKPTEAISWFRTMSRAAGARPDALTCSFALKACARALARNEAVQLHSQVVRFGFGSDMLLKTTLLDVYAKVGDIDCARKVFDEMCKRDIASWNALIIGLAQGNRPNEAIAMFNRMRDELGGFKPNEVTVLGALSACSQLGAFREGEEIHEYILMEKLDGNVIVCNAVIDMYGKCGFVEKAYEVFSSMKCKRNIVTWNTMIMAFAMDGNARKALELFGEMRESGGVQPDAVSYLGALCGCNHGGLVDEGVRLFYSMVEFGLEPNVKHYGSVVDLMGRAGRLEEAYEIINSMPTSPDVVLWQTLLGASKTYGNVEMAEIASQKLMEMGSSSCGDFVLLSNVYAAHKRWDDVGRVREAMKKRDVRKIPGFSYTEVEGVIHKFVNGDQSHKKWREIYGKIDEIQLKMRGFGYVASTNNVLHDIGEEEKENALSHHSEKLAVAFGLISTSEGTPIQVIKNLRICGDCHMVIKLISKIFNREIIVRDRARFHRFKDGLCSCKDYW</sequence>
<keyword evidence="2" id="KW-0677">Repeat</keyword>
<evidence type="ECO:0000259" key="4">
    <source>
        <dbReference type="Pfam" id="PF14432"/>
    </source>
</evidence>
<dbReference type="EMBL" id="JAATIQ010000303">
    <property type="protein sequence ID" value="KAF4363023.1"/>
    <property type="molecule type" value="Genomic_DNA"/>
</dbReference>
<evidence type="ECO:0000256" key="3">
    <source>
        <dbReference type="PROSITE-ProRule" id="PRU00708"/>
    </source>
</evidence>
<gene>
    <name evidence="5" type="ORF">G4B88_031557</name>
</gene>
<comment type="caution">
    <text evidence="5">The sequence shown here is derived from an EMBL/GenBank/DDBJ whole genome shotgun (WGS) entry which is preliminary data.</text>
</comment>
<dbReference type="NCBIfam" id="TIGR00756">
    <property type="entry name" value="PPR"/>
    <property type="match status" value="5"/>
</dbReference>
<dbReference type="Pfam" id="PF01535">
    <property type="entry name" value="PPR"/>
    <property type="match status" value="5"/>
</dbReference>
<organism evidence="5 6">
    <name type="scientific">Cannabis sativa</name>
    <name type="common">Hemp</name>
    <name type="synonym">Marijuana</name>
    <dbReference type="NCBI Taxonomy" id="3483"/>
    <lineage>
        <taxon>Eukaryota</taxon>
        <taxon>Viridiplantae</taxon>
        <taxon>Streptophyta</taxon>
        <taxon>Embryophyta</taxon>
        <taxon>Tracheophyta</taxon>
        <taxon>Spermatophyta</taxon>
        <taxon>Magnoliopsida</taxon>
        <taxon>eudicotyledons</taxon>
        <taxon>Gunneridae</taxon>
        <taxon>Pentapetalae</taxon>
        <taxon>rosids</taxon>
        <taxon>fabids</taxon>
        <taxon>Rosales</taxon>
        <taxon>Cannabaceae</taxon>
        <taxon>Cannabis</taxon>
    </lineage>
</organism>
<feature type="repeat" description="PPR" evidence="3">
    <location>
        <begin position="341"/>
        <end position="375"/>
    </location>
</feature>
<dbReference type="PANTHER" id="PTHR47926">
    <property type="entry name" value="PENTATRICOPEPTIDE REPEAT-CONTAINING PROTEIN"/>
    <property type="match status" value="1"/>
</dbReference>
<evidence type="ECO:0000313" key="5">
    <source>
        <dbReference type="EMBL" id="KAF4363023.1"/>
    </source>
</evidence>
<dbReference type="InterPro" id="IPR032867">
    <property type="entry name" value="DYW_dom"/>
</dbReference>
<evidence type="ECO:0000256" key="1">
    <source>
        <dbReference type="ARBA" id="ARBA00006643"/>
    </source>
</evidence>
<dbReference type="Pfam" id="PF13041">
    <property type="entry name" value="PPR_2"/>
    <property type="match status" value="1"/>
</dbReference>
<protein>
    <recommendedName>
        <fullName evidence="4">DYW domain-containing protein</fullName>
    </recommendedName>
</protein>